<evidence type="ECO:0000256" key="1">
    <source>
        <dbReference type="SAM" id="MobiDB-lite"/>
    </source>
</evidence>
<accession>A0A9W4EA49</accession>
<dbReference type="EMBL" id="CAJVAX010000012">
    <property type="protein sequence ID" value="CAG7631242.1"/>
    <property type="molecule type" value="Genomic_DNA"/>
</dbReference>
<feature type="region of interest" description="Disordered" evidence="1">
    <location>
        <begin position="33"/>
        <end position="59"/>
    </location>
</feature>
<gene>
    <name evidence="2" type="ORF">SBRY_20754</name>
</gene>
<evidence type="ECO:0000313" key="2">
    <source>
        <dbReference type="EMBL" id="CAG7631242.1"/>
    </source>
</evidence>
<evidence type="ECO:0000313" key="3">
    <source>
        <dbReference type="Proteomes" id="UP001153328"/>
    </source>
</evidence>
<name>A0A9W4EA49_9ACTN</name>
<dbReference type="Proteomes" id="UP001153328">
    <property type="component" value="Unassembled WGS sequence"/>
</dbReference>
<keyword evidence="3" id="KW-1185">Reference proteome</keyword>
<dbReference type="AlphaFoldDB" id="A0A9W4EA49"/>
<feature type="compositionally biased region" description="Basic and acidic residues" evidence="1">
    <location>
        <begin position="41"/>
        <end position="52"/>
    </location>
</feature>
<comment type="caution">
    <text evidence="2">The sequence shown here is derived from an EMBL/GenBank/DDBJ whole genome shotgun (WGS) entry which is preliminary data.</text>
</comment>
<reference evidence="2" key="1">
    <citation type="submission" date="2021-06" db="EMBL/GenBank/DDBJ databases">
        <authorList>
            <person name="Arsene-Ploetze F."/>
        </authorList>
    </citation>
    <scope>NUCLEOTIDE SEQUENCE</scope>
    <source>
        <strain evidence="2">SBRY1</strain>
    </source>
</reference>
<protein>
    <submittedName>
        <fullName evidence="2">Uncharacterized protein</fullName>
    </submittedName>
</protein>
<organism evidence="2 3">
    <name type="scientific">Actinacidiphila bryophytorum</name>
    <dbReference type="NCBI Taxonomy" id="1436133"/>
    <lineage>
        <taxon>Bacteria</taxon>
        <taxon>Bacillati</taxon>
        <taxon>Actinomycetota</taxon>
        <taxon>Actinomycetes</taxon>
        <taxon>Kitasatosporales</taxon>
        <taxon>Streptomycetaceae</taxon>
        <taxon>Actinacidiphila</taxon>
    </lineage>
</organism>
<proteinExistence type="predicted"/>
<sequence length="59" mass="6387">MHDTCFRTTGRWARHDALPFPPAAAKTVLVETPGGRVGGRAGHDRTDHRGDRQPVALLG</sequence>